<comment type="caution">
    <text evidence="13">The sequence shown here is derived from an EMBL/GenBank/DDBJ whole genome shotgun (WGS) entry which is preliminary data.</text>
</comment>
<dbReference type="InterPro" id="IPR050924">
    <property type="entry name" value="Peroxiredoxin_BCP/PrxQ"/>
</dbReference>
<sequence>MSNDALNPQLEGMEQELRKAVPIAVYDVLRQSVEELRRQGLAAGLKTGDSAPGFALAGAVGQEVSLMAEVSKGPVVLVFYRGGWCPFCNMQLRAYERILPRIRALGASLIAVSPQRPDHTLSQQEKEQLTFTVVSDPDGRVAERYRVLYEVPEPLQRVLREFGGSLPEYNGTDKWLLPVPAVFVVDGRGMIRFAHVDADFMRRAEPERVLLALQALEAQ</sequence>
<dbReference type="EC" id="1.11.1.24" evidence="2"/>
<evidence type="ECO:0000256" key="4">
    <source>
        <dbReference type="ARBA" id="ARBA00022862"/>
    </source>
</evidence>
<dbReference type="RefSeq" id="WP_161742575.1">
    <property type="nucleotide sequence ID" value="NZ_JAAAMV010000003.1"/>
</dbReference>
<dbReference type="Pfam" id="PF00578">
    <property type="entry name" value="AhpC-TSA"/>
    <property type="match status" value="1"/>
</dbReference>
<keyword evidence="7" id="KW-0676">Redox-active center</keyword>
<evidence type="ECO:0000256" key="7">
    <source>
        <dbReference type="ARBA" id="ARBA00023284"/>
    </source>
</evidence>
<proteinExistence type="inferred from homology"/>
<protein>
    <recommendedName>
        <fullName evidence="2">thioredoxin-dependent peroxiredoxin</fullName>
        <ecNumber evidence="2">1.11.1.24</ecNumber>
    </recommendedName>
    <alternativeName>
        <fullName evidence="10">Bacterioferritin comigratory protein</fullName>
    </alternativeName>
    <alternativeName>
        <fullName evidence="8">Thioredoxin peroxidase</fullName>
    </alternativeName>
</protein>
<evidence type="ECO:0000256" key="1">
    <source>
        <dbReference type="ARBA" id="ARBA00003330"/>
    </source>
</evidence>
<dbReference type="SUPFAM" id="SSF52833">
    <property type="entry name" value="Thioredoxin-like"/>
    <property type="match status" value="1"/>
</dbReference>
<gene>
    <name evidence="13" type="ORF">GT019_07880</name>
</gene>
<reference evidence="13 14" key="1">
    <citation type="submission" date="2020-01" db="EMBL/GenBank/DDBJ databases">
        <title>Paenibacillus soybeanensis sp. nov. isolated from the nodules of soybean (Glycine max(L.) Merr).</title>
        <authorList>
            <person name="Wang H."/>
        </authorList>
    </citation>
    <scope>NUCLEOTIDE SEQUENCE [LARGE SCALE GENOMIC DNA]</scope>
    <source>
        <strain evidence="13 14">T1</strain>
    </source>
</reference>
<dbReference type="InterPro" id="IPR013766">
    <property type="entry name" value="Thioredoxin_domain"/>
</dbReference>
<dbReference type="Gene3D" id="3.40.30.10">
    <property type="entry name" value="Glutaredoxin"/>
    <property type="match status" value="1"/>
</dbReference>
<evidence type="ECO:0000256" key="11">
    <source>
        <dbReference type="ARBA" id="ARBA00049091"/>
    </source>
</evidence>
<evidence type="ECO:0000256" key="6">
    <source>
        <dbReference type="ARBA" id="ARBA00023157"/>
    </source>
</evidence>
<dbReference type="EMBL" id="JAAAMV010000003">
    <property type="protein sequence ID" value="NBD23787.1"/>
    <property type="molecule type" value="Genomic_DNA"/>
</dbReference>
<evidence type="ECO:0000259" key="12">
    <source>
        <dbReference type="PROSITE" id="PS51352"/>
    </source>
</evidence>
<evidence type="ECO:0000256" key="3">
    <source>
        <dbReference type="ARBA" id="ARBA00022559"/>
    </source>
</evidence>
<comment type="function">
    <text evidence="1">Thiol-specific peroxidase that catalyzes the reduction of hydrogen peroxide and organic hydroperoxides to water and alcohols, respectively. Plays a role in cell protection against oxidative stress by detoxifying peroxides and as sensor of hydrogen peroxide-mediated signaling events.</text>
</comment>
<dbReference type="PANTHER" id="PTHR42801:SF7">
    <property type="entry name" value="SLL1159 PROTEIN"/>
    <property type="match status" value="1"/>
</dbReference>
<accession>A0ABW9XN24</accession>
<keyword evidence="3" id="KW-0575">Peroxidase</keyword>
<dbReference type="PROSITE" id="PS51352">
    <property type="entry name" value="THIOREDOXIN_2"/>
    <property type="match status" value="1"/>
</dbReference>
<dbReference type="InterPro" id="IPR000866">
    <property type="entry name" value="AhpC/TSA"/>
</dbReference>
<dbReference type="InterPro" id="IPR036249">
    <property type="entry name" value="Thioredoxin-like_sf"/>
</dbReference>
<evidence type="ECO:0000256" key="10">
    <source>
        <dbReference type="ARBA" id="ARBA00041373"/>
    </source>
</evidence>
<evidence type="ECO:0000313" key="14">
    <source>
        <dbReference type="Proteomes" id="UP000665561"/>
    </source>
</evidence>
<evidence type="ECO:0000256" key="2">
    <source>
        <dbReference type="ARBA" id="ARBA00013017"/>
    </source>
</evidence>
<dbReference type="CDD" id="cd02970">
    <property type="entry name" value="PRX_like2"/>
    <property type="match status" value="1"/>
</dbReference>
<evidence type="ECO:0000256" key="9">
    <source>
        <dbReference type="ARBA" id="ARBA00038489"/>
    </source>
</evidence>
<keyword evidence="5" id="KW-0560">Oxidoreductase</keyword>
<keyword evidence="14" id="KW-1185">Reference proteome</keyword>
<keyword evidence="6" id="KW-1015">Disulfide bond</keyword>
<dbReference type="PANTHER" id="PTHR42801">
    <property type="entry name" value="THIOREDOXIN-DEPENDENT PEROXIDE REDUCTASE"/>
    <property type="match status" value="1"/>
</dbReference>
<name>A0ABW9XN24_9BACL</name>
<keyword evidence="4" id="KW-0049">Antioxidant</keyword>
<feature type="domain" description="Thioredoxin" evidence="12">
    <location>
        <begin position="45"/>
        <end position="218"/>
    </location>
</feature>
<evidence type="ECO:0000313" key="13">
    <source>
        <dbReference type="EMBL" id="NBD23787.1"/>
    </source>
</evidence>
<evidence type="ECO:0000256" key="8">
    <source>
        <dbReference type="ARBA" id="ARBA00032824"/>
    </source>
</evidence>
<organism evidence="13 14">
    <name type="scientific">Paenibacillus glycinis</name>
    <dbReference type="NCBI Taxonomy" id="2697035"/>
    <lineage>
        <taxon>Bacteria</taxon>
        <taxon>Bacillati</taxon>
        <taxon>Bacillota</taxon>
        <taxon>Bacilli</taxon>
        <taxon>Bacillales</taxon>
        <taxon>Paenibacillaceae</taxon>
        <taxon>Paenibacillus</taxon>
    </lineage>
</organism>
<evidence type="ECO:0000256" key="5">
    <source>
        <dbReference type="ARBA" id="ARBA00023002"/>
    </source>
</evidence>
<comment type="similarity">
    <text evidence="9">Belongs to the peroxiredoxin family. BCP/PrxQ subfamily.</text>
</comment>
<dbReference type="Proteomes" id="UP000665561">
    <property type="component" value="Unassembled WGS sequence"/>
</dbReference>
<comment type="catalytic activity">
    <reaction evidence="11">
        <text>a hydroperoxide + [thioredoxin]-dithiol = an alcohol + [thioredoxin]-disulfide + H2O</text>
        <dbReference type="Rhea" id="RHEA:62620"/>
        <dbReference type="Rhea" id="RHEA-COMP:10698"/>
        <dbReference type="Rhea" id="RHEA-COMP:10700"/>
        <dbReference type="ChEBI" id="CHEBI:15377"/>
        <dbReference type="ChEBI" id="CHEBI:29950"/>
        <dbReference type="ChEBI" id="CHEBI:30879"/>
        <dbReference type="ChEBI" id="CHEBI:35924"/>
        <dbReference type="ChEBI" id="CHEBI:50058"/>
        <dbReference type="EC" id="1.11.1.24"/>
    </reaction>
</comment>